<accession>A0A7R9AJM3</accession>
<proteinExistence type="predicted"/>
<dbReference type="GO" id="GO:0004805">
    <property type="term" value="F:trehalose-phosphatase activity"/>
    <property type="evidence" value="ECO:0007669"/>
    <property type="project" value="TreeGrafter"/>
</dbReference>
<dbReference type="PANTHER" id="PTHR10788">
    <property type="entry name" value="TREHALOSE-6-PHOSPHATE SYNTHASE"/>
    <property type="match status" value="1"/>
</dbReference>
<gene>
    <name evidence="1" type="ORF">DSTB1V02_LOCUS14735</name>
</gene>
<dbReference type="Gene3D" id="3.40.50.2000">
    <property type="entry name" value="Glycogen Phosphorylase B"/>
    <property type="match status" value="2"/>
</dbReference>
<protein>
    <recommendedName>
        <fullName evidence="3">Trehalose-6-phosphate synthase</fullName>
    </recommendedName>
</protein>
<dbReference type="Proteomes" id="UP000677054">
    <property type="component" value="Unassembled WGS sequence"/>
</dbReference>
<dbReference type="SUPFAM" id="SSF53756">
    <property type="entry name" value="UDP-Glycosyltransferase/glycogen phosphorylase"/>
    <property type="match status" value="1"/>
</dbReference>
<evidence type="ECO:0000313" key="2">
    <source>
        <dbReference type="Proteomes" id="UP000677054"/>
    </source>
</evidence>
<name>A0A7R9AJM3_9CRUS</name>
<dbReference type="Pfam" id="PF00982">
    <property type="entry name" value="Glyco_transf_20"/>
    <property type="match status" value="1"/>
</dbReference>
<evidence type="ECO:0008006" key="3">
    <source>
        <dbReference type="Google" id="ProtNLM"/>
    </source>
</evidence>
<dbReference type="EMBL" id="LR914754">
    <property type="protein sequence ID" value="CAD7254989.1"/>
    <property type="molecule type" value="Genomic_DNA"/>
</dbReference>
<keyword evidence="2" id="KW-1185">Reference proteome</keyword>
<organism evidence="1">
    <name type="scientific">Darwinula stevensoni</name>
    <dbReference type="NCBI Taxonomy" id="69355"/>
    <lineage>
        <taxon>Eukaryota</taxon>
        <taxon>Metazoa</taxon>
        <taxon>Ecdysozoa</taxon>
        <taxon>Arthropoda</taxon>
        <taxon>Crustacea</taxon>
        <taxon>Oligostraca</taxon>
        <taxon>Ostracoda</taxon>
        <taxon>Podocopa</taxon>
        <taxon>Podocopida</taxon>
        <taxon>Darwinulocopina</taxon>
        <taxon>Darwinuloidea</taxon>
        <taxon>Darwinulidae</taxon>
        <taxon>Darwinula</taxon>
    </lineage>
</organism>
<dbReference type="InterPro" id="IPR001830">
    <property type="entry name" value="Glyco_trans_20"/>
</dbReference>
<dbReference type="EMBL" id="CAJPEV010015236">
    <property type="protein sequence ID" value="CAG0907125.1"/>
    <property type="molecule type" value="Genomic_DNA"/>
</dbReference>
<sequence length="71" mass="8337">VLILSPFAGAGETMHEALLVNPYELDDVADTLHRALTMPIDEREMRMYHLKKREQTMNVDFWLTSFLKEQE</sequence>
<feature type="non-terminal residue" evidence="1">
    <location>
        <position position="1"/>
    </location>
</feature>
<dbReference type="GO" id="GO:0005829">
    <property type="term" value="C:cytosol"/>
    <property type="evidence" value="ECO:0007669"/>
    <property type="project" value="TreeGrafter"/>
</dbReference>
<dbReference type="GO" id="GO:0003825">
    <property type="term" value="F:alpha,alpha-trehalose-phosphate synthase (UDP-forming) activity"/>
    <property type="evidence" value="ECO:0007669"/>
    <property type="project" value="TreeGrafter"/>
</dbReference>
<dbReference type="AlphaFoldDB" id="A0A7R9AJM3"/>
<dbReference type="OrthoDB" id="755951at2759"/>
<dbReference type="PANTHER" id="PTHR10788:SF106">
    <property type="entry name" value="BCDNA.GH08860"/>
    <property type="match status" value="1"/>
</dbReference>
<evidence type="ECO:0000313" key="1">
    <source>
        <dbReference type="EMBL" id="CAD7254989.1"/>
    </source>
</evidence>
<reference evidence="1" key="1">
    <citation type="submission" date="2020-11" db="EMBL/GenBank/DDBJ databases">
        <authorList>
            <person name="Tran Van P."/>
        </authorList>
    </citation>
    <scope>NUCLEOTIDE SEQUENCE</scope>
</reference>
<dbReference type="GO" id="GO:0005992">
    <property type="term" value="P:trehalose biosynthetic process"/>
    <property type="evidence" value="ECO:0007669"/>
    <property type="project" value="InterPro"/>
</dbReference>